<dbReference type="CDD" id="cd07129">
    <property type="entry name" value="ALDH_KGSADH"/>
    <property type="match status" value="1"/>
</dbReference>
<dbReference type="InterPro" id="IPR044151">
    <property type="entry name" value="ALDH_KGSADH"/>
</dbReference>
<dbReference type="InterPro" id="IPR016163">
    <property type="entry name" value="Ald_DH_C"/>
</dbReference>
<dbReference type="PANTHER" id="PTHR43353">
    <property type="entry name" value="SUCCINATE-SEMIALDEHYDE DEHYDROGENASE, MITOCHONDRIAL"/>
    <property type="match status" value="1"/>
</dbReference>
<evidence type="ECO:0000313" key="4">
    <source>
        <dbReference type="Proteomes" id="UP000254069"/>
    </source>
</evidence>
<dbReference type="PANTHER" id="PTHR43353:SF3">
    <property type="entry name" value="ALDEHYDE DEHYDROGENASE-RELATED"/>
    <property type="match status" value="1"/>
</dbReference>
<feature type="domain" description="Aldehyde dehydrogenase" evidence="2">
    <location>
        <begin position="30"/>
        <end position="490"/>
    </location>
</feature>
<dbReference type="Gene3D" id="3.40.605.10">
    <property type="entry name" value="Aldehyde Dehydrogenase, Chain A, domain 1"/>
    <property type="match status" value="1"/>
</dbReference>
<organism evidence="3 4">
    <name type="scientific">Shewanella algae</name>
    <dbReference type="NCBI Taxonomy" id="38313"/>
    <lineage>
        <taxon>Bacteria</taxon>
        <taxon>Pseudomonadati</taxon>
        <taxon>Pseudomonadota</taxon>
        <taxon>Gammaproteobacteria</taxon>
        <taxon>Alteromonadales</taxon>
        <taxon>Shewanellaceae</taxon>
        <taxon>Shewanella</taxon>
    </lineage>
</organism>
<dbReference type="AlphaFoldDB" id="A0A380BJH3"/>
<evidence type="ECO:0000313" key="3">
    <source>
        <dbReference type="EMBL" id="SUJ02328.1"/>
    </source>
</evidence>
<dbReference type="EC" id="1.2.1.4" evidence="3"/>
<dbReference type="RefSeq" id="WP_115390221.1">
    <property type="nucleotide sequence ID" value="NZ_JADZHC010000055.1"/>
</dbReference>
<protein>
    <submittedName>
        <fullName evidence="3">NADP-dependent fatty aldehyde dehydrogenase</fullName>
        <ecNumber evidence="3">1.2.1.4</ecNumber>
    </submittedName>
</protein>
<name>A0A380BJH3_9GAMM</name>
<keyword evidence="4" id="KW-1185">Reference proteome</keyword>
<sequence length="543" mass="57651">MTTEIPNRHEALVKELASQLTGQHLIAGQWQSETDVERFQSLDPVTNQTLALSFAEAGERQIDAAVTAAGAAFVQYRQTRPQARAAFLEAIATELENDSVLITAAAMLESGLPQARINGELGRTANQLRLFASELRETPSPLLIDKANPERTPLPKPELRLTQLPLGPVAVFGASNFPLAFSTAGGDSASALAAGCPVIVKGHPAHPATSELVARAIARATSRCDMPSAVFSLLQGRRPELSTGLVSHSGIQAVGFTGSFKVGRLLADCCAARAKPIPFYGELGSINPQLLLPGKLQAEAETLAGHQHQSMLMAQGQFCTSPGLILALADSESSQKALARYRSVLSQAITETEAAPMLTPGIAESFQTRSKQLLANPALELLAQGKAAAALHHTRPLLLETGAESLLASPDLMEEVFGPFALLVTVKSEAELQAVIQALDGQLTASVHATSSDLQGYPDVLEALQYKVGRLIFNQMPTGVEVCHAMNHGGPFPASTDLRSTSVGTQAMARFLRPLSLQNLPSELTNSFNQGQVSDQHPGARYF</sequence>
<dbReference type="Pfam" id="PF00171">
    <property type="entry name" value="Aldedh"/>
    <property type="match status" value="1"/>
</dbReference>
<dbReference type="SUPFAM" id="SSF53720">
    <property type="entry name" value="ALDH-like"/>
    <property type="match status" value="1"/>
</dbReference>
<accession>A0A380BJH3</accession>
<keyword evidence="1 3" id="KW-0560">Oxidoreductase</keyword>
<reference evidence="3 4" key="1">
    <citation type="submission" date="2018-06" db="EMBL/GenBank/DDBJ databases">
        <authorList>
            <consortium name="Pathogen Informatics"/>
            <person name="Doyle S."/>
        </authorList>
    </citation>
    <scope>NUCLEOTIDE SEQUENCE [LARGE SCALE GENOMIC DNA]</scope>
    <source>
        <strain evidence="3 4">NCTC10738</strain>
    </source>
</reference>
<dbReference type="Gene3D" id="3.40.309.10">
    <property type="entry name" value="Aldehyde Dehydrogenase, Chain A, domain 2"/>
    <property type="match status" value="1"/>
</dbReference>
<dbReference type="InterPro" id="IPR016161">
    <property type="entry name" value="Ald_DH/histidinol_DH"/>
</dbReference>
<dbReference type="InterPro" id="IPR015590">
    <property type="entry name" value="Aldehyde_DH_dom"/>
</dbReference>
<dbReference type="Proteomes" id="UP000254069">
    <property type="component" value="Unassembled WGS sequence"/>
</dbReference>
<evidence type="ECO:0000259" key="2">
    <source>
        <dbReference type="Pfam" id="PF00171"/>
    </source>
</evidence>
<dbReference type="InterPro" id="IPR016162">
    <property type="entry name" value="Ald_DH_N"/>
</dbReference>
<dbReference type="InterPro" id="IPR050740">
    <property type="entry name" value="Aldehyde_DH_Superfamily"/>
</dbReference>
<proteinExistence type="predicted"/>
<dbReference type="EMBL" id="UGYO01000002">
    <property type="protein sequence ID" value="SUJ02328.1"/>
    <property type="molecule type" value="Genomic_DNA"/>
</dbReference>
<dbReference type="GO" id="GO:0033721">
    <property type="term" value="F:aldehyde dehydrogenase (NADP+) activity"/>
    <property type="evidence" value="ECO:0007669"/>
    <property type="project" value="UniProtKB-EC"/>
</dbReference>
<evidence type="ECO:0000256" key="1">
    <source>
        <dbReference type="ARBA" id="ARBA00023002"/>
    </source>
</evidence>
<gene>
    <name evidence="3" type="primary">aldH</name>
    <name evidence="3" type="ORF">NCTC10738_03482</name>
</gene>